<dbReference type="Proteomes" id="UP000238390">
    <property type="component" value="Chromosome"/>
</dbReference>
<proteinExistence type="predicted"/>
<dbReference type="RefSeq" id="WP_034080540.1">
    <property type="nucleotide sequence ID" value="NZ_CP020560.1"/>
</dbReference>
<dbReference type="EMBL" id="CP027169">
    <property type="protein sequence ID" value="AVK02772.1"/>
    <property type="molecule type" value="Genomic_DNA"/>
</dbReference>
<reference evidence="1 2" key="1">
    <citation type="submission" date="2018-02" db="EMBL/GenBank/DDBJ databases">
        <title>FDA/CDC Antimicrobial Resistant Isolate Bank Genome Sequencing.</title>
        <authorList>
            <person name="Benahmed F.H."/>
            <person name="Lutgring J.D."/>
            <person name="Yoo B."/>
            <person name="Machado M."/>
            <person name="Brown A."/>
            <person name="McAllister G."/>
            <person name="Perry A."/>
            <person name="Halpin A.L."/>
            <person name="Vavikolanu K."/>
            <person name="Ott S."/>
            <person name="Zhao X."/>
            <person name="Tallon L.J."/>
            <person name="Sadzewicz L."/>
            <person name="Aluvathingal J."/>
            <person name="Nadendla S."/>
            <person name="Voskania-kordi A."/>
            <person name="Simonyan V."/>
            <person name="Patel J."/>
            <person name="Shawar R.M."/>
        </authorList>
    </citation>
    <scope>NUCLEOTIDE SEQUENCE [LARGE SCALE GENOMIC DNA]</scope>
    <source>
        <strain evidence="1 2">AR_0356</strain>
    </source>
</reference>
<name>A0A2R3ILF8_9PSED</name>
<gene>
    <name evidence="1" type="ORF">CSB93_4490</name>
</gene>
<accession>A0A2R3ILF8</accession>
<protein>
    <submittedName>
        <fullName evidence="1">Uncharacterized protein</fullName>
    </submittedName>
</protein>
<evidence type="ECO:0000313" key="2">
    <source>
        <dbReference type="Proteomes" id="UP000238390"/>
    </source>
</evidence>
<organism evidence="1 2">
    <name type="scientific">Pseudomonas paraeruginosa</name>
    <dbReference type="NCBI Taxonomy" id="2994495"/>
    <lineage>
        <taxon>Bacteria</taxon>
        <taxon>Pseudomonadati</taxon>
        <taxon>Pseudomonadota</taxon>
        <taxon>Gammaproteobacteria</taxon>
        <taxon>Pseudomonadales</taxon>
        <taxon>Pseudomonadaceae</taxon>
        <taxon>Pseudomonas</taxon>
    </lineage>
</organism>
<evidence type="ECO:0000313" key="1">
    <source>
        <dbReference type="EMBL" id="AVK02772.1"/>
    </source>
</evidence>
<keyword evidence="2" id="KW-1185">Reference proteome</keyword>
<dbReference type="GeneID" id="77221383"/>
<sequence>MRHFSSLWLATTLAAISGYAQADYFSDTLTKALHYHAVKTDNSIDFDEQTLKNTFLVEPESIYSDTVSNPPILNSIGWASAVGDFNRDQGTAFDPEETLGIFLRETGLTKARPHSDIAVDRVPEGYVSFERDDPLILANVLKAGVDADLYYHAYELFGWRYGTIAAKFALAAQYLRDSMNAIPLAQHRANGIDAGVLTRFKAAQSYTQLSHGDQNYLMGILDYQLRSPDYRDGQGGFHLPPQYRLARLAAAYRYRNGFISSTPICTADGRYSGTDGAEPCLNDMTDKALFDWYKEKYRDQMKPRSPEEPQSSFLAKLLEVIVPIATLFDGLALFESFEAAEAGELGAEGAFSEEEAEGISAASLSKICRI</sequence>
<dbReference type="AlphaFoldDB" id="A0A2R3ILF8"/>